<sequence length="877" mass="98408">MVIFLLVFLIYCSLMQLGLASKDGLSAVQLNTEDFPFTTVVDVLSQNVEFSTFLRLVQRDRHIPYLNGLDNFTLLAPVNSAFYLKYEHNKLDIQDYVIHNRVLFSKELEPGFHLYSDGYRYPLLIQVKSHQIYSINGITVVEHDLQPSMQNASVQGLSETIRDVPPLLDVIAGENENNEGDLSLFSRILASFYDVEEPMEKSFSNKTLLLPANSALRDQFNELEIKYLTLPITDERAFPRPNTESNLDQIIKDKMRIFDACLINGLQGGLLNRTEVPTLNGGRHQIMSVDQGATFVLDGISAAKSNVIYENGVLHTFRLLPHLRQGFVFNSEKYLLGLNCSQFVAEVHFRGLSSLINDNSRSLTIFVPEPSNSHNPGFSKYALLYHFTDGQLDLSRLGSDDERRKSELHDSLFCSSNKKLGGHCQRFKLEKVNFKKKEVVLINGREVLNYDHPLTIGNTTIYLTEDELTLPPDFITIVSPLLHCSKSLYYLQNLNLLDLPGNFRGYTILLPCFDSWTNFDLVLDYLERNVTALNGLMKSFMFNGLLYSDTKSTVASLTDLNGQDVHANIEHETNGKDVSLQLNTFDSPIILTEGKDLIYDQGVVHLLKSMSFPKLVQVTLKNLLDTTGSSDFMEFLNAFESFANIINNDEPYSFIVPTARSLLYEDINLNSTTLEQFIKLHIIPGNSTAALINCDEDIETLHGQHLGCHRMASDDFLYLKSGIEKEVRILKKGCTSSDNSACVFLVDRPISLSWLKHEKYSISLPGFALAIGLMLGILFFALLSICVSVACLGKSRKSDYEENENDCSPSDEHTPLMRNGTMNNPPSNDVRDYGCETETGNGPSADQTERGPFANTYSTKSVSTPIAVGPKFFPPTS</sequence>
<feature type="signal peptide" evidence="3">
    <location>
        <begin position="1"/>
        <end position="20"/>
    </location>
</feature>
<evidence type="ECO:0000313" key="6">
    <source>
        <dbReference type="Proteomes" id="UP000191024"/>
    </source>
</evidence>
<accession>A0A1G4KGC7</accession>
<feature type="transmembrane region" description="Helical" evidence="2">
    <location>
        <begin position="767"/>
        <end position="792"/>
    </location>
</feature>
<evidence type="ECO:0000256" key="3">
    <source>
        <dbReference type="SAM" id="SignalP"/>
    </source>
</evidence>
<keyword evidence="6" id="KW-1185">Reference proteome</keyword>
<dbReference type="AlphaFoldDB" id="A0A1G4KGC7"/>
<evidence type="ECO:0000313" key="5">
    <source>
        <dbReference type="EMBL" id="SCV03565.1"/>
    </source>
</evidence>
<reference evidence="6" key="1">
    <citation type="submission" date="2016-03" db="EMBL/GenBank/DDBJ databases">
        <authorList>
            <person name="Devillers H."/>
        </authorList>
    </citation>
    <scope>NUCLEOTIDE SEQUENCE [LARGE SCALE GENOMIC DNA]</scope>
</reference>
<keyword evidence="3" id="KW-0732">Signal</keyword>
<keyword evidence="2" id="KW-1133">Transmembrane helix</keyword>
<dbReference type="InterPro" id="IPR036378">
    <property type="entry name" value="FAS1_dom_sf"/>
</dbReference>
<dbReference type="InterPro" id="IPR000782">
    <property type="entry name" value="FAS1_domain"/>
</dbReference>
<dbReference type="PANTHER" id="PTHR10900">
    <property type="entry name" value="PERIOSTIN-RELATED"/>
    <property type="match status" value="1"/>
</dbReference>
<dbReference type="EMBL" id="LT598468">
    <property type="protein sequence ID" value="SCV03565.1"/>
    <property type="molecule type" value="Genomic_DNA"/>
</dbReference>
<feature type="region of interest" description="Disordered" evidence="1">
    <location>
        <begin position="799"/>
        <end position="859"/>
    </location>
</feature>
<keyword evidence="2" id="KW-0472">Membrane</keyword>
<dbReference type="OrthoDB" id="286301at2759"/>
<dbReference type="SUPFAM" id="SSF82153">
    <property type="entry name" value="FAS1 domain"/>
    <property type="match status" value="4"/>
</dbReference>
<dbReference type="InterPro" id="IPR050904">
    <property type="entry name" value="Adhesion/Biosynth-related"/>
</dbReference>
<dbReference type="PANTHER" id="PTHR10900:SF125">
    <property type="entry name" value="FAS1 DOMAIN-CONTAINING PROTEIN YLR001C"/>
    <property type="match status" value="1"/>
</dbReference>
<feature type="chain" id="PRO_5009236529" evidence="3">
    <location>
        <begin position="21"/>
        <end position="877"/>
    </location>
</feature>
<name>A0A1G4KGC7_9SACH</name>
<keyword evidence="2" id="KW-0812">Transmembrane</keyword>
<evidence type="ECO:0000259" key="4">
    <source>
        <dbReference type="PROSITE" id="PS50213"/>
    </source>
</evidence>
<feature type="domain" description="FAS1" evidence="4">
    <location>
        <begin position="37"/>
        <end position="82"/>
    </location>
</feature>
<dbReference type="Proteomes" id="UP000191024">
    <property type="component" value="Chromosome H"/>
</dbReference>
<evidence type="ECO:0000256" key="2">
    <source>
        <dbReference type="SAM" id="Phobius"/>
    </source>
</evidence>
<protein>
    <submittedName>
        <fullName evidence="5">LAMI_0H09186g1_1</fullName>
    </submittedName>
</protein>
<gene>
    <name evidence="5" type="ORF">LAMI_0H09186G</name>
</gene>
<dbReference type="Gene3D" id="2.30.180.10">
    <property type="entry name" value="FAS1 domain"/>
    <property type="match status" value="2"/>
</dbReference>
<organism evidence="5 6">
    <name type="scientific">Lachancea mirantina</name>
    <dbReference type="NCBI Taxonomy" id="1230905"/>
    <lineage>
        <taxon>Eukaryota</taxon>
        <taxon>Fungi</taxon>
        <taxon>Dikarya</taxon>
        <taxon>Ascomycota</taxon>
        <taxon>Saccharomycotina</taxon>
        <taxon>Saccharomycetes</taxon>
        <taxon>Saccharomycetales</taxon>
        <taxon>Saccharomycetaceae</taxon>
        <taxon>Lachancea</taxon>
    </lineage>
</organism>
<dbReference type="PROSITE" id="PS50213">
    <property type="entry name" value="FAS1"/>
    <property type="match status" value="1"/>
</dbReference>
<evidence type="ECO:0000256" key="1">
    <source>
        <dbReference type="SAM" id="MobiDB-lite"/>
    </source>
</evidence>
<proteinExistence type="predicted"/>